<organism evidence="9 10">
    <name type="scientific">Candidatus Scybalocola faecigallinarum</name>
    <dbReference type="NCBI Taxonomy" id="2840941"/>
    <lineage>
        <taxon>Bacteria</taxon>
        <taxon>Bacillati</taxon>
        <taxon>Bacillota</taxon>
        <taxon>Clostridia</taxon>
        <taxon>Lachnospirales</taxon>
        <taxon>Lachnospiraceae</taxon>
        <taxon>Lachnospiraceae incertae sedis</taxon>
        <taxon>Candidatus Scybalocola (ex Gilroy et al. 2021)</taxon>
    </lineage>
</organism>
<feature type="transmembrane region" description="Helical" evidence="8">
    <location>
        <begin position="307"/>
        <end position="323"/>
    </location>
</feature>
<dbReference type="InterPro" id="IPR028362">
    <property type="entry name" value="AlgI"/>
</dbReference>
<dbReference type="AlphaFoldDB" id="A0A9D1JQM1"/>
<evidence type="ECO:0000256" key="4">
    <source>
        <dbReference type="ARBA" id="ARBA00022692"/>
    </source>
</evidence>
<keyword evidence="5 8" id="KW-1133">Transmembrane helix</keyword>
<gene>
    <name evidence="9" type="ORF">IAB46_04780</name>
</gene>
<feature type="transmembrane region" description="Helical" evidence="8">
    <location>
        <begin position="329"/>
        <end position="347"/>
    </location>
</feature>
<feature type="transmembrane region" description="Helical" evidence="8">
    <location>
        <begin position="219"/>
        <end position="241"/>
    </location>
</feature>
<dbReference type="GO" id="GO:0016746">
    <property type="term" value="F:acyltransferase activity"/>
    <property type="evidence" value="ECO:0007669"/>
    <property type="project" value="UniProtKB-KW"/>
</dbReference>
<dbReference type="EMBL" id="DVIT01000018">
    <property type="protein sequence ID" value="HIS46874.1"/>
    <property type="molecule type" value="Genomic_DNA"/>
</dbReference>
<proteinExistence type="inferred from homology"/>
<comment type="similarity">
    <text evidence="2 7">Belongs to the membrane-bound acyltransferase family.</text>
</comment>
<dbReference type="InterPro" id="IPR024194">
    <property type="entry name" value="Ac/AlaTfrase_AlgI/DltB"/>
</dbReference>
<sequence>MVFSSLFFIYFFLALNLFIYSRAHKITTKNVIMLIFSLVFYSWGGPRYLILLIAMTLISWSMALAMERYNDHRKVFLILACVLELGLLGIFKYTGFILGSLQAATGFPEVIPQIALPIGISFYTFQLLSYVIDVYRGEVRAQKKFWLLLLYASLFHQCIAGPIVRYKDVERDIHHRIIKINEVNQGIKRFCVGLAKKAILANGCAAIADTFLITNDVRALANVSALGLWLGMLCFMLQIYLDFSAYSDMAIGMGLMIGFHYKENFNYPYIASSITDFWRRWHISLSTFFRDYVYIPLGGSRKGTGRMILNLFIVWFLTGMWHGASWNYILWGLYFFVFLVIEKQFLLKHLSAIPKFVGHIYALVIIYFGWILFKFEDLTALGTVFKGLFGLNGNNIFDLQTGLMFENNIFFLIFAVIAVTPFFKWIRQRLIQWFKKRKDIPYPIYAYEIILPVVLLILSTMALVGNSYNPFLYFQF</sequence>
<reference evidence="9" key="2">
    <citation type="journal article" date="2021" name="PeerJ">
        <title>Extensive microbial diversity within the chicken gut microbiome revealed by metagenomics and culture.</title>
        <authorList>
            <person name="Gilroy R."/>
            <person name="Ravi A."/>
            <person name="Getino M."/>
            <person name="Pursley I."/>
            <person name="Horton D.L."/>
            <person name="Alikhan N.F."/>
            <person name="Baker D."/>
            <person name="Gharbi K."/>
            <person name="Hall N."/>
            <person name="Watson M."/>
            <person name="Adriaenssens E.M."/>
            <person name="Foster-Nyarko E."/>
            <person name="Jarju S."/>
            <person name="Secka A."/>
            <person name="Antonio M."/>
            <person name="Oren A."/>
            <person name="Chaudhuri R.R."/>
            <person name="La Ragione R."/>
            <person name="Hildebrand F."/>
            <person name="Pallen M.J."/>
        </authorList>
    </citation>
    <scope>NUCLEOTIDE SEQUENCE</scope>
    <source>
        <strain evidence="9">CHK178-757</strain>
    </source>
</reference>
<feature type="transmembrane region" description="Helical" evidence="8">
    <location>
        <begin position="446"/>
        <end position="468"/>
    </location>
</feature>
<evidence type="ECO:0000256" key="2">
    <source>
        <dbReference type="ARBA" id="ARBA00010323"/>
    </source>
</evidence>
<comment type="caution">
    <text evidence="9">The sequence shown here is derived from an EMBL/GenBank/DDBJ whole genome shotgun (WGS) entry which is preliminary data.</text>
</comment>
<dbReference type="GO" id="GO:0042121">
    <property type="term" value="P:alginic acid biosynthetic process"/>
    <property type="evidence" value="ECO:0007669"/>
    <property type="project" value="InterPro"/>
</dbReference>
<feature type="transmembrane region" description="Helical" evidence="8">
    <location>
        <begin position="75"/>
        <end position="94"/>
    </location>
</feature>
<dbReference type="Proteomes" id="UP000823927">
    <property type="component" value="Unassembled WGS sequence"/>
</dbReference>
<evidence type="ECO:0000256" key="6">
    <source>
        <dbReference type="ARBA" id="ARBA00023136"/>
    </source>
</evidence>
<evidence type="ECO:0000256" key="5">
    <source>
        <dbReference type="ARBA" id="ARBA00022989"/>
    </source>
</evidence>
<dbReference type="GO" id="GO:0005886">
    <property type="term" value="C:plasma membrane"/>
    <property type="evidence" value="ECO:0007669"/>
    <property type="project" value="UniProtKB-SubCell"/>
</dbReference>
<keyword evidence="6 7" id="KW-0472">Membrane</keyword>
<feature type="transmembrane region" description="Helical" evidence="8">
    <location>
        <begin position="356"/>
        <end position="373"/>
    </location>
</feature>
<dbReference type="PANTHER" id="PTHR13285">
    <property type="entry name" value="ACYLTRANSFERASE"/>
    <property type="match status" value="1"/>
</dbReference>
<evidence type="ECO:0000313" key="9">
    <source>
        <dbReference type="EMBL" id="HIS46874.1"/>
    </source>
</evidence>
<evidence type="ECO:0000256" key="3">
    <source>
        <dbReference type="ARBA" id="ARBA00022475"/>
    </source>
</evidence>
<feature type="transmembrane region" description="Helical" evidence="8">
    <location>
        <begin position="114"/>
        <end position="133"/>
    </location>
</feature>
<dbReference type="PIRSF" id="PIRSF016636">
    <property type="entry name" value="AlgI_DltB"/>
    <property type="match status" value="1"/>
</dbReference>
<protein>
    <submittedName>
        <fullName evidence="9">MBOAT family protein</fullName>
    </submittedName>
</protein>
<dbReference type="Pfam" id="PF03062">
    <property type="entry name" value="MBOAT"/>
    <property type="match status" value="1"/>
</dbReference>
<keyword evidence="3 7" id="KW-1003">Cell membrane</keyword>
<keyword evidence="4 8" id="KW-0812">Transmembrane</keyword>
<evidence type="ECO:0000256" key="1">
    <source>
        <dbReference type="ARBA" id="ARBA00004651"/>
    </source>
</evidence>
<feature type="transmembrane region" description="Helical" evidence="8">
    <location>
        <begin position="145"/>
        <end position="164"/>
    </location>
</feature>
<feature type="transmembrane region" description="Helical" evidence="8">
    <location>
        <begin position="409"/>
        <end position="426"/>
    </location>
</feature>
<accession>A0A9D1JQM1</accession>
<dbReference type="PANTHER" id="PTHR13285:SF18">
    <property type="entry name" value="PROTEIN-CYSTEINE N-PALMITOYLTRANSFERASE RASP"/>
    <property type="match status" value="1"/>
</dbReference>
<evidence type="ECO:0000256" key="8">
    <source>
        <dbReference type="SAM" id="Phobius"/>
    </source>
</evidence>
<evidence type="ECO:0000256" key="7">
    <source>
        <dbReference type="PIRNR" id="PIRNR016636"/>
    </source>
</evidence>
<dbReference type="InterPro" id="IPR004299">
    <property type="entry name" value="MBOAT_fam"/>
</dbReference>
<name>A0A9D1JQM1_9FIRM</name>
<keyword evidence="7" id="KW-0012">Acyltransferase</keyword>
<comment type="subcellular location">
    <subcellularLocation>
        <location evidence="1">Cell membrane</location>
        <topology evidence="1">Multi-pass membrane protein</topology>
    </subcellularLocation>
</comment>
<reference evidence="9" key="1">
    <citation type="submission" date="2020-10" db="EMBL/GenBank/DDBJ databases">
        <authorList>
            <person name="Gilroy R."/>
        </authorList>
    </citation>
    <scope>NUCLEOTIDE SEQUENCE</scope>
    <source>
        <strain evidence="9">CHK178-757</strain>
    </source>
</reference>
<dbReference type="PIRSF" id="PIRSF500217">
    <property type="entry name" value="AlgI"/>
    <property type="match status" value="1"/>
</dbReference>
<dbReference type="InterPro" id="IPR051085">
    <property type="entry name" value="MB_O-acyltransferase"/>
</dbReference>
<evidence type="ECO:0000313" key="10">
    <source>
        <dbReference type="Proteomes" id="UP000823927"/>
    </source>
</evidence>
<keyword evidence="7" id="KW-0808">Transferase</keyword>